<dbReference type="WBParaSite" id="nRc.2.0.1.t42816-RA">
    <property type="protein sequence ID" value="nRc.2.0.1.t42816-RA"/>
    <property type="gene ID" value="nRc.2.0.1.g42816"/>
</dbReference>
<keyword evidence="2" id="KW-1185">Reference proteome</keyword>
<name>A0A915KV57_ROMCU</name>
<evidence type="ECO:0000256" key="1">
    <source>
        <dbReference type="SAM" id="MobiDB-lite"/>
    </source>
</evidence>
<dbReference type="Proteomes" id="UP000887565">
    <property type="component" value="Unplaced"/>
</dbReference>
<evidence type="ECO:0000313" key="3">
    <source>
        <dbReference type="WBParaSite" id="nRc.2.0.1.t42816-RA"/>
    </source>
</evidence>
<accession>A0A915KV57</accession>
<organism evidence="2 3">
    <name type="scientific">Romanomermis culicivorax</name>
    <name type="common">Nematode worm</name>
    <dbReference type="NCBI Taxonomy" id="13658"/>
    <lineage>
        <taxon>Eukaryota</taxon>
        <taxon>Metazoa</taxon>
        <taxon>Ecdysozoa</taxon>
        <taxon>Nematoda</taxon>
        <taxon>Enoplea</taxon>
        <taxon>Dorylaimia</taxon>
        <taxon>Mermithida</taxon>
        <taxon>Mermithoidea</taxon>
        <taxon>Mermithidae</taxon>
        <taxon>Romanomermis</taxon>
    </lineage>
</organism>
<proteinExistence type="predicted"/>
<evidence type="ECO:0000313" key="2">
    <source>
        <dbReference type="Proteomes" id="UP000887565"/>
    </source>
</evidence>
<sequence length="86" mass="9637">MAADAACVLDNLMEGLYCKGYTCKPSNFKIANFAGYHTAGFKISLEEISEKTKQEAAIGGRRWTEARPPATPREWPQKPYLKRNKA</sequence>
<reference evidence="3" key="1">
    <citation type="submission" date="2022-11" db="UniProtKB">
        <authorList>
            <consortium name="WormBaseParasite"/>
        </authorList>
    </citation>
    <scope>IDENTIFICATION</scope>
</reference>
<protein>
    <submittedName>
        <fullName evidence="3">Uncharacterized protein</fullName>
    </submittedName>
</protein>
<dbReference type="AlphaFoldDB" id="A0A915KV57"/>
<feature type="region of interest" description="Disordered" evidence="1">
    <location>
        <begin position="56"/>
        <end position="86"/>
    </location>
</feature>